<dbReference type="SUPFAM" id="SSF110849">
    <property type="entry name" value="ParB/Sulfiredoxin"/>
    <property type="match status" value="1"/>
</dbReference>
<accession>A0AAE7CD56</accession>
<reference evidence="3 4" key="1">
    <citation type="journal article" date="2020" name="Mol. Plant Pathol.">
        <title>Plasmid composition and the chpG gene determine the virulence level of Clavibacter capsici natural isolates in pepper.</title>
        <authorList>
            <person name="Hwang I.S."/>
            <person name="Lee H.M."/>
            <person name="Oh E.J."/>
            <person name="Lee S."/>
            <person name="Heu S."/>
            <person name="Oh C.S."/>
        </authorList>
    </citation>
    <scope>NUCLEOTIDE SEQUENCE [LARGE SCALE GENOMIC DNA]</scope>
    <source>
        <strain evidence="3">1101</strain>
        <plasmid evidence="4">pCM2_1101</plasmid>
    </source>
</reference>
<gene>
    <name evidence="3" type="ORF">GW570_15055</name>
</gene>
<evidence type="ECO:0000313" key="4">
    <source>
        <dbReference type="Proteomes" id="UP000503164"/>
    </source>
</evidence>
<feature type="domain" description="ParB-like N-terminal" evidence="2">
    <location>
        <begin position="15"/>
        <end position="104"/>
    </location>
</feature>
<evidence type="ECO:0000256" key="1">
    <source>
        <dbReference type="SAM" id="MobiDB-lite"/>
    </source>
</evidence>
<dbReference type="Pfam" id="PF02195">
    <property type="entry name" value="ParB_N"/>
    <property type="match status" value="1"/>
</dbReference>
<proteinExistence type="predicted"/>
<geneLocation type="plasmid" evidence="3 4">
    <name>pCM2_1101</name>
</geneLocation>
<keyword evidence="4" id="KW-1185">Reference proteome</keyword>
<dbReference type="Proteomes" id="UP000503164">
    <property type="component" value="Plasmid pCM2_1101"/>
</dbReference>
<sequence length="175" mass="19317">MRIVEKTTIASGVIEHIDANTLIIEANVRRITVLTVESIQSIKASGVITPVLARLDERGNMFLHAGQRRLLGAREACVPTIPVYVIDADETTADRIVQQMVENDQREVLTHGRPCGRLPAARIRGAARDEDRPAHRHQGRGDEVQHQGRGEPWGQGRGRGARPHAGRGGRPDRVR</sequence>
<dbReference type="InterPro" id="IPR050336">
    <property type="entry name" value="Chromosome_partition/occlusion"/>
</dbReference>
<evidence type="ECO:0000259" key="2">
    <source>
        <dbReference type="SMART" id="SM00470"/>
    </source>
</evidence>
<keyword evidence="3" id="KW-0614">Plasmid</keyword>
<dbReference type="GO" id="GO:0005694">
    <property type="term" value="C:chromosome"/>
    <property type="evidence" value="ECO:0007669"/>
    <property type="project" value="TreeGrafter"/>
</dbReference>
<dbReference type="SMART" id="SM00470">
    <property type="entry name" value="ParB"/>
    <property type="match status" value="1"/>
</dbReference>
<feature type="compositionally biased region" description="Basic and acidic residues" evidence="1">
    <location>
        <begin position="126"/>
        <end position="149"/>
    </location>
</feature>
<dbReference type="Gene3D" id="3.90.1530.10">
    <property type="entry name" value="Conserved hypothetical protein from pyrococcus furiosus pfu- 392566-001, ParB domain"/>
    <property type="match status" value="1"/>
</dbReference>
<organism evidence="3 4">
    <name type="scientific">Clavibacter capsici</name>
    <dbReference type="NCBI Taxonomy" id="1874630"/>
    <lineage>
        <taxon>Bacteria</taxon>
        <taxon>Bacillati</taxon>
        <taxon>Actinomycetota</taxon>
        <taxon>Actinomycetes</taxon>
        <taxon>Micrococcales</taxon>
        <taxon>Microbacteriaceae</taxon>
        <taxon>Clavibacter</taxon>
    </lineage>
</organism>
<name>A0AAE7CD56_9MICO</name>
<evidence type="ECO:0000313" key="3">
    <source>
        <dbReference type="EMBL" id="QIS46498.1"/>
    </source>
</evidence>
<dbReference type="InterPro" id="IPR003115">
    <property type="entry name" value="ParB_N"/>
</dbReference>
<dbReference type="PANTHER" id="PTHR33375:SF1">
    <property type="entry name" value="CHROMOSOME-PARTITIONING PROTEIN PARB-RELATED"/>
    <property type="match status" value="1"/>
</dbReference>
<dbReference type="PANTHER" id="PTHR33375">
    <property type="entry name" value="CHROMOSOME-PARTITIONING PROTEIN PARB-RELATED"/>
    <property type="match status" value="1"/>
</dbReference>
<protein>
    <submittedName>
        <fullName evidence="3">ParB N-terminal domain-containing protein</fullName>
    </submittedName>
</protein>
<dbReference type="InterPro" id="IPR036086">
    <property type="entry name" value="ParB/Sulfiredoxin_sf"/>
</dbReference>
<feature type="region of interest" description="Disordered" evidence="1">
    <location>
        <begin position="117"/>
        <end position="175"/>
    </location>
</feature>
<dbReference type="GO" id="GO:0007059">
    <property type="term" value="P:chromosome segregation"/>
    <property type="evidence" value="ECO:0007669"/>
    <property type="project" value="TreeGrafter"/>
</dbReference>
<dbReference type="EMBL" id="CP048050">
    <property type="protein sequence ID" value="QIS46498.1"/>
    <property type="molecule type" value="Genomic_DNA"/>
</dbReference>
<dbReference type="AlphaFoldDB" id="A0AAE7CD56"/>